<dbReference type="InterPro" id="IPR042221">
    <property type="entry name" value="Leu/Phe-tRNA_Trfase_N"/>
</dbReference>
<organism evidence="5 6">
    <name type="scientific">Desulfoluna spongiiphila</name>
    <dbReference type="NCBI Taxonomy" id="419481"/>
    <lineage>
        <taxon>Bacteria</taxon>
        <taxon>Pseudomonadati</taxon>
        <taxon>Thermodesulfobacteriota</taxon>
        <taxon>Desulfobacteria</taxon>
        <taxon>Desulfobacterales</taxon>
        <taxon>Desulfolunaceae</taxon>
        <taxon>Desulfoluna</taxon>
    </lineage>
</organism>
<dbReference type="Gene3D" id="3.30.70.3550">
    <property type="entry name" value="Leucyl/phenylalanyl-tRNA-protein transferase, N-terminal domain"/>
    <property type="match status" value="1"/>
</dbReference>
<proteinExistence type="inferred from homology"/>
<dbReference type="GO" id="GO:0030163">
    <property type="term" value="P:protein catabolic process"/>
    <property type="evidence" value="ECO:0007669"/>
    <property type="project" value="UniProtKB-UniRule"/>
</dbReference>
<sequence length="231" mass="26264">MPLFQLSEQLTFPPPEFSREDGLLALDGDLTVPRLILAYSMGIFPWYSPGEPILWWSPDPRLVLYPEKLVVNRSLRKTLKRGAYRVTMDRAFAEVISNCATVPRGEEEGTWIVPEMKEAYLALHKEGYAHSVEAWDGDDLVGGLYGVSLGRGFFGESMFSRKSDASKVCFVRLVQFLQAEGFRFIDCQVTTDHLLRFGAEEISRDRFLTELDEALTAEDLSGSWAEIFHER</sequence>
<dbReference type="AlphaFoldDB" id="A0A1G5HRU6"/>
<evidence type="ECO:0000256" key="4">
    <source>
        <dbReference type="HAMAP-Rule" id="MF_00688"/>
    </source>
</evidence>
<keyword evidence="2 4" id="KW-0808">Transferase</keyword>
<keyword evidence="1 4" id="KW-0963">Cytoplasm</keyword>
<dbReference type="SUPFAM" id="SSF55729">
    <property type="entry name" value="Acyl-CoA N-acyltransferases (Nat)"/>
    <property type="match status" value="1"/>
</dbReference>
<dbReference type="InterPro" id="IPR042203">
    <property type="entry name" value="Leu/Phe-tRNA_Trfase_C"/>
</dbReference>
<keyword evidence="6" id="KW-1185">Reference proteome</keyword>
<gene>
    <name evidence="4" type="primary">aat</name>
    <name evidence="5" type="ORF">SAMN05216233_115108</name>
</gene>
<comment type="catalytic activity">
    <reaction evidence="4">
        <text>L-phenylalanyl-tRNA(Phe) + an N-terminal L-alpha-aminoacyl-[protein] = an N-terminal L-phenylalanyl-L-alpha-aminoacyl-[protein] + tRNA(Phe)</text>
        <dbReference type="Rhea" id="RHEA:43632"/>
        <dbReference type="Rhea" id="RHEA-COMP:9668"/>
        <dbReference type="Rhea" id="RHEA-COMP:9699"/>
        <dbReference type="Rhea" id="RHEA-COMP:10636"/>
        <dbReference type="Rhea" id="RHEA-COMP:10637"/>
        <dbReference type="ChEBI" id="CHEBI:78442"/>
        <dbReference type="ChEBI" id="CHEBI:78531"/>
        <dbReference type="ChEBI" id="CHEBI:78597"/>
        <dbReference type="ChEBI" id="CHEBI:83561"/>
        <dbReference type="EC" id="2.3.2.6"/>
    </reaction>
</comment>
<evidence type="ECO:0000256" key="3">
    <source>
        <dbReference type="ARBA" id="ARBA00023315"/>
    </source>
</evidence>
<comment type="catalytic activity">
    <reaction evidence="4">
        <text>N-terminal L-lysyl-[protein] + L-leucyl-tRNA(Leu) = N-terminal L-leucyl-L-lysyl-[protein] + tRNA(Leu) + H(+)</text>
        <dbReference type="Rhea" id="RHEA:12340"/>
        <dbReference type="Rhea" id="RHEA-COMP:9613"/>
        <dbReference type="Rhea" id="RHEA-COMP:9622"/>
        <dbReference type="Rhea" id="RHEA-COMP:12670"/>
        <dbReference type="Rhea" id="RHEA-COMP:12671"/>
        <dbReference type="ChEBI" id="CHEBI:15378"/>
        <dbReference type="ChEBI" id="CHEBI:65249"/>
        <dbReference type="ChEBI" id="CHEBI:78442"/>
        <dbReference type="ChEBI" id="CHEBI:78494"/>
        <dbReference type="ChEBI" id="CHEBI:133043"/>
        <dbReference type="EC" id="2.3.2.6"/>
    </reaction>
</comment>
<evidence type="ECO:0000313" key="5">
    <source>
        <dbReference type="EMBL" id="SCY66575.1"/>
    </source>
</evidence>
<name>A0A1G5HRU6_9BACT</name>
<reference evidence="5 6" key="1">
    <citation type="submission" date="2016-10" db="EMBL/GenBank/DDBJ databases">
        <authorList>
            <person name="de Groot N.N."/>
        </authorList>
    </citation>
    <scope>NUCLEOTIDE SEQUENCE [LARGE SCALE GENOMIC DNA]</scope>
    <source>
        <strain evidence="5 6">AA1</strain>
    </source>
</reference>
<dbReference type="PANTHER" id="PTHR30098:SF2">
    <property type="entry name" value="LEUCYL_PHENYLALANYL-TRNA--PROTEIN TRANSFERASE"/>
    <property type="match status" value="1"/>
</dbReference>
<comment type="catalytic activity">
    <reaction evidence="4">
        <text>N-terminal L-arginyl-[protein] + L-leucyl-tRNA(Leu) = N-terminal L-leucyl-L-arginyl-[protein] + tRNA(Leu) + H(+)</text>
        <dbReference type="Rhea" id="RHEA:50416"/>
        <dbReference type="Rhea" id="RHEA-COMP:9613"/>
        <dbReference type="Rhea" id="RHEA-COMP:9622"/>
        <dbReference type="Rhea" id="RHEA-COMP:12672"/>
        <dbReference type="Rhea" id="RHEA-COMP:12673"/>
        <dbReference type="ChEBI" id="CHEBI:15378"/>
        <dbReference type="ChEBI" id="CHEBI:64719"/>
        <dbReference type="ChEBI" id="CHEBI:78442"/>
        <dbReference type="ChEBI" id="CHEBI:78494"/>
        <dbReference type="ChEBI" id="CHEBI:133044"/>
        <dbReference type="EC" id="2.3.2.6"/>
    </reaction>
</comment>
<evidence type="ECO:0000313" key="6">
    <source>
        <dbReference type="Proteomes" id="UP000198870"/>
    </source>
</evidence>
<dbReference type="EC" id="2.3.2.6" evidence="4"/>
<dbReference type="InterPro" id="IPR016181">
    <property type="entry name" value="Acyl_CoA_acyltransferase"/>
</dbReference>
<dbReference type="PANTHER" id="PTHR30098">
    <property type="entry name" value="LEUCYL/PHENYLALANYL-TRNA--PROTEIN TRANSFERASE"/>
    <property type="match status" value="1"/>
</dbReference>
<dbReference type="STRING" id="419481.SAMN05216233_115108"/>
<comment type="similarity">
    <text evidence="4">Belongs to the L/F-transferase family.</text>
</comment>
<dbReference type="HAMAP" id="MF_00688">
    <property type="entry name" value="Leu_Phe_trans"/>
    <property type="match status" value="1"/>
</dbReference>
<accession>A0A1G5HRU6</accession>
<dbReference type="RefSeq" id="WP_092212841.1">
    <property type="nucleotide sequence ID" value="NZ_FMUX01000015.1"/>
</dbReference>
<dbReference type="Gene3D" id="3.40.630.70">
    <property type="entry name" value="Leucyl/phenylalanyl-tRNA-protein transferase, C-terminal domain"/>
    <property type="match status" value="1"/>
</dbReference>
<dbReference type="OrthoDB" id="9790282at2"/>
<dbReference type="GO" id="GO:0005737">
    <property type="term" value="C:cytoplasm"/>
    <property type="evidence" value="ECO:0007669"/>
    <property type="project" value="UniProtKB-SubCell"/>
</dbReference>
<protein>
    <recommendedName>
        <fullName evidence="4">Leucyl/phenylalanyl-tRNA--protein transferase</fullName>
        <ecNumber evidence="4">2.3.2.6</ecNumber>
    </recommendedName>
    <alternativeName>
        <fullName evidence="4">L/F-transferase</fullName>
    </alternativeName>
    <alternativeName>
        <fullName evidence="4">Leucyltransferase</fullName>
    </alternativeName>
    <alternativeName>
        <fullName evidence="4">Phenyalanyltransferase</fullName>
    </alternativeName>
</protein>
<comment type="subcellular location">
    <subcellularLocation>
        <location evidence="4">Cytoplasm</location>
    </subcellularLocation>
</comment>
<evidence type="ECO:0000256" key="1">
    <source>
        <dbReference type="ARBA" id="ARBA00022490"/>
    </source>
</evidence>
<dbReference type="FunFam" id="3.40.630.70:FF:000001">
    <property type="entry name" value="Leucyl/phenylalanyl-tRNA--protein transferase"/>
    <property type="match status" value="1"/>
</dbReference>
<comment type="function">
    <text evidence="4">Functions in the N-end rule pathway of protein degradation where it conjugates Leu, Phe and, less efficiently, Met from aminoacyl-tRNAs to the N-termini of proteins containing an N-terminal arginine or lysine.</text>
</comment>
<evidence type="ECO:0000256" key="2">
    <source>
        <dbReference type="ARBA" id="ARBA00022679"/>
    </source>
</evidence>
<dbReference type="GO" id="GO:0008914">
    <property type="term" value="F:leucyl-tRNA--protein transferase activity"/>
    <property type="evidence" value="ECO:0007669"/>
    <property type="project" value="UniProtKB-UniRule"/>
</dbReference>
<dbReference type="InterPro" id="IPR004616">
    <property type="entry name" value="Leu/Phe-tRNA_Trfase"/>
</dbReference>
<dbReference type="EMBL" id="FMUX01000015">
    <property type="protein sequence ID" value="SCY66575.1"/>
    <property type="molecule type" value="Genomic_DNA"/>
</dbReference>
<keyword evidence="3 4" id="KW-0012">Acyltransferase</keyword>
<dbReference type="Pfam" id="PF03588">
    <property type="entry name" value="Leu_Phe_trans"/>
    <property type="match status" value="1"/>
</dbReference>
<dbReference type="NCBIfam" id="TIGR00667">
    <property type="entry name" value="aat"/>
    <property type="match status" value="1"/>
</dbReference>
<dbReference type="Proteomes" id="UP000198870">
    <property type="component" value="Unassembled WGS sequence"/>
</dbReference>